<dbReference type="InterPro" id="IPR052470">
    <property type="entry name" value="ER_Stress-Reg_TF"/>
</dbReference>
<evidence type="ECO:0000256" key="1">
    <source>
        <dbReference type="ARBA" id="ARBA00022843"/>
    </source>
</evidence>
<dbReference type="PANTHER" id="PTHR46542:SF1">
    <property type="entry name" value="X-BOX BINDING PROTEIN 1"/>
    <property type="match status" value="1"/>
</dbReference>
<sequence length="272" mass="31146">MSFQLCFDENNSTFFINDIQQEENVPETNSSSGPSRSSTSNRGRKRTLDNLSWEERVQRKKMKNRVAAQVSRDRKKAKFESMEQSLLVLKTAYEYQTTEFNELKKNYSKLQKEYTDLRRDFENFKSLTEERTLTRVAAPAQPATQPDSSNGSAASKRTNPLPKGQAGIVTAKPTVVGAKTAPLPRMTDLEKKMFEMAAGKVMRIVSLMSNSRNVLKSPRAIRSKDLIRMRSTLASLKDSLTTIYRCAPPTLQLRIMVMYRILRTKFSRMHKQ</sequence>
<evidence type="ECO:0000256" key="2">
    <source>
        <dbReference type="ARBA" id="ARBA00023015"/>
    </source>
</evidence>
<dbReference type="InterPro" id="IPR004827">
    <property type="entry name" value="bZIP"/>
</dbReference>
<dbReference type="SMART" id="SM00338">
    <property type="entry name" value="BRLZ"/>
    <property type="match status" value="1"/>
</dbReference>
<name>A0A1B6EY20_9HEMI</name>
<evidence type="ECO:0000256" key="8">
    <source>
        <dbReference type="SAM" id="MobiDB-lite"/>
    </source>
</evidence>
<gene>
    <name evidence="10" type="ORF">g.12141</name>
</gene>
<dbReference type="SUPFAM" id="SSF57959">
    <property type="entry name" value="Leucine zipper domain"/>
    <property type="match status" value="1"/>
</dbReference>
<dbReference type="Pfam" id="PF00170">
    <property type="entry name" value="bZIP_1"/>
    <property type="match status" value="1"/>
</dbReference>
<dbReference type="PANTHER" id="PTHR46542">
    <property type="entry name" value="X-BOX BINDING PROTEIN 1"/>
    <property type="match status" value="1"/>
</dbReference>
<organism evidence="10">
    <name type="scientific">Cuerna arida</name>
    <dbReference type="NCBI Taxonomy" id="1464854"/>
    <lineage>
        <taxon>Eukaryota</taxon>
        <taxon>Metazoa</taxon>
        <taxon>Ecdysozoa</taxon>
        <taxon>Arthropoda</taxon>
        <taxon>Hexapoda</taxon>
        <taxon>Insecta</taxon>
        <taxon>Pterygota</taxon>
        <taxon>Neoptera</taxon>
        <taxon>Paraneoptera</taxon>
        <taxon>Hemiptera</taxon>
        <taxon>Auchenorrhyncha</taxon>
        <taxon>Membracoidea</taxon>
        <taxon>Cicadellidae</taxon>
        <taxon>Cicadellinae</taxon>
        <taxon>Proconiini</taxon>
        <taxon>Cuerna</taxon>
    </lineage>
</organism>
<evidence type="ECO:0000256" key="4">
    <source>
        <dbReference type="ARBA" id="ARBA00023163"/>
    </source>
</evidence>
<protein>
    <recommendedName>
        <fullName evidence="6">X-box-binding protein 1</fullName>
    </recommendedName>
</protein>
<feature type="region of interest" description="Disordered" evidence="8">
    <location>
        <begin position="18"/>
        <end position="48"/>
    </location>
</feature>
<dbReference type="AlphaFoldDB" id="A0A1B6EY20"/>
<evidence type="ECO:0000256" key="7">
    <source>
        <dbReference type="SAM" id="Coils"/>
    </source>
</evidence>
<evidence type="ECO:0000256" key="5">
    <source>
        <dbReference type="ARBA" id="ARBA00023242"/>
    </source>
</evidence>
<proteinExistence type="predicted"/>
<dbReference type="InterPro" id="IPR046347">
    <property type="entry name" value="bZIP_sf"/>
</dbReference>
<feature type="domain" description="BZIP" evidence="9">
    <location>
        <begin position="54"/>
        <end position="117"/>
    </location>
</feature>
<dbReference type="GO" id="GO:0000977">
    <property type="term" value="F:RNA polymerase II transcription regulatory region sequence-specific DNA binding"/>
    <property type="evidence" value="ECO:0007669"/>
    <property type="project" value="TreeGrafter"/>
</dbReference>
<dbReference type="GO" id="GO:0000981">
    <property type="term" value="F:DNA-binding transcription factor activity, RNA polymerase II-specific"/>
    <property type="evidence" value="ECO:0007669"/>
    <property type="project" value="TreeGrafter"/>
</dbReference>
<evidence type="ECO:0000256" key="6">
    <source>
        <dbReference type="ARBA" id="ARBA00040165"/>
    </source>
</evidence>
<feature type="compositionally biased region" description="Polar residues" evidence="8">
    <location>
        <begin position="142"/>
        <end position="158"/>
    </location>
</feature>
<dbReference type="Gene3D" id="1.20.5.170">
    <property type="match status" value="1"/>
</dbReference>
<dbReference type="GO" id="GO:0005634">
    <property type="term" value="C:nucleus"/>
    <property type="evidence" value="ECO:0007669"/>
    <property type="project" value="UniProtKB-ARBA"/>
</dbReference>
<feature type="coiled-coil region" evidence="7">
    <location>
        <begin position="93"/>
        <end position="127"/>
    </location>
</feature>
<keyword evidence="5" id="KW-0539">Nucleus</keyword>
<accession>A0A1B6EY20</accession>
<feature type="compositionally biased region" description="Low complexity" evidence="8">
    <location>
        <begin position="28"/>
        <end position="41"/>
    </location>
</feature>
<evidence type="ECO:0000313" key="10">
    <source>
        <dbReference type="EMBL" id="JAS42800.1"/>
    </source>
</evidence>
<dbReference type="PROSITE" id="PS50217">
    <property type="entry name" value="BZIP"/>
    <property type="match status" value="1"/>
</dbReference>
<keyword evidence="2" id="KW-0805">Transcription regulation</keyword>
<keyword evidence="3" id="KW-0238">DNA-binding</keyword>
<keyword evidence="1" id="KW-0832">Ubl conjugation</keyword>
<evidence type="ECO:0000259" key="9">
    <source>
        <dbReference type="PROSITE" id="PS50217"/>
    </source>
</evidence>
<dbReference type="EMBL" id="GECZ01026969">
    <property type="protein sequence ID" value="JAS42800.1"/>
    <property type="molecule type" value="Transcribed_RNA"/>
</dbReference>
<feature type="region of interest" description="Disordered" evidence="8">
    <location>
        <begin position="132"/>
        <end position="166"/>
    </location>
</feature>
<keyword evidence="7" id="KW-0175">Coiled coil</keyword>
<evidence type="ECO:0000256" key="3">
    <source>
        <dbReference type="ARBA" id="ARBA00023125"/>
    </source>
</evidence>
<keyword evidence="4" id="KW-0804">Transcription</keyword>
<reference evidence="10" key="1">
    <citation type="submission" date="2015-11" db="EMBL/GenBank/DDBJ databases">
        <title>De novo transcriptome assembly of four potential Pierce s Disease insect vectors from Arizona vineyards.</title>
        <authorList>
            <person name="Tassone E.E."/>
        </authorList>
    </citation>
    <scope>NUCLEOTIDE SEQUENCE</scope>
</reference>